<dbReference type="RefSeq" id="WP_225698367.1">
    <property type="nucleotide sequence ID" value="NZ_JAIXNE010000002.1"/>
</dbReference>
<dbReference type="SUPFAM" id="SSF55729">
    <property type="entry name" value="Acyl-CoA N-acyltransferases (Nat)"/>
    <property type="match status" value="1"/>
</dbReference>
<dbReference type="Proteomes" id="UP001139409">
    <property type="component" value="Unassembled WGS sequence"/>
</dbReference>
<dbReference type="EMBL" id="JAIXNE010000004">
    <property type="protein sequence ID" value="MCA6077568.1"/>
    <property type="molecule type" value="Genomic_DNA"/>
</dbReference>
<dbReference type="CDD" id="cd04301">
    <property type="entry name" value="NAT_SF"/>
    <property type="match status" value="1"/>
</dbReference>
<dbReference type="EC" id="2.3.1.-" evidence="6"/>
<evidence type="ECO:0000313" key="7">
    <source>
        <dbReference type="Proteomes" id="UP001139409"/>
    </source>
</evidence>
<dbReference type="Gene3D" id="3.40.630.30">
    <property type="match status" value="1"/>
</dbReference>
<dbReference type="EMBL" id="JAIXNE010000003">
    <property type="protein sequence ID" value="MCA6076440.1"/>
    <property type="molecule type" value="Genomic_DNA"/>
</dbReference>
<reference evidence="6" key="1">
    <citation type="submission" date="2021-09" db="EMBL/GenBank/DDBJ databases">
        <title>Fulvivirga sp. isolated from coastal sediment.</title>
        <authorList>
            <person name="Yu H."/>
        </authorList>
    </citation>
    <scope>NUCLEOTIDE SEQUENCE</scope>
    <source>
        <strain evidence="6">1062</strain>
    </source>
</reference>
<name>A0A9X1KY37_9BACT</name>
<dbReference type="PANTHER" id="PTHR43800">
    <property type="entry name" value="PEPTIDYL-LYSINE N-ACETYLTRANSFERASE YJAB"/>
    <property type="match status" value="1"/>
</dbReference>
<feature type="domain" description="N-acetyltransferase" evidence="3">
    <location>
        <begin position="6"/>
        <end position="149"/>
    </location>
</feature>
<dbReference type="GO" id="GO:0016747">
    <property type="term" value="F:acyltransferase activity, transferring groups other than amino-acyl groups"/>
    <property type="evidence" value="ECO:0007669"/>
    <property type="project" value="InterPro"/>
</dbReference>
<evidence type="ECO:0000313" key="5">
    <source>
        <dbReference type="EMBL" id="MCA6076440.1"/>
    </source>
</evidence>
<keyword evidence="1 6" id="KW-0808">Transferase</keyword>
<evidence type="ECO:0000259" key="3">
    <source>
        <dbReference type="PROSITE" id="PS51186"/>
    </source>
</evidence>
<keyword evidence="7" id="KW-1185">Reference proteome</keyword>
<dbReference type="AlphaFoldDB" id="A0A9X1KY37"/>
<sequence length="151" mass="17747">MNRIPVEIRLVQTNEELKQAFAVREAVYIVEQNIDREDEFDEFEPVCRHFVALQDGEAVGAARWRFTNEGIKLERFAVLADFRKRGIASQLVDEVIRDIKRHPKFNHQTLYLNAQWDVQPLYAQFGFKPVGDIFLECDIKHQRMEMSVPIV</sequence>
<protein>
    <submittedName>
        <fullName evidence="6">GNAT family N-acetyltransferase</fullName>
        <ecNumber evidence="6">2.3.1.-</ecNumber>
    </submittedName>
</protein>
<dbReference type="PANTHER" id="PTHR43800:SF1">
    <property type="entry name" value="PEPTIDYL-LYSINE N-ACETYLTRANSFERASE YJAB"/>
    <property type="match status" value="1"/>
</dbReference>
<accession>A0A9X1KY37</accession>
<evidence type="ECO:0000313" key="6">
    <source>
        <dbReference type="EMBL" id="MCA6077568.1"/>
    </source>
</evidence>
<evidence type="ECO:0000256" key="2">
    <source>
        <dbReference type="ARBA" id="ARBA00023315"/>
    </source>
</evidence>
<dbReference type="Pfam" id="PF13673">
    <property type="entry name" value="Acetyltransf_10"/>
    <property type="match status" value="1"/>
</dbReference>
<gene>
    <name evidence="4" type="ORF">LDX50_10305</name>
    <name evidence="5" type="ORF">LDX50_16275</name>
    <name evidence="6" type="ORF">LDX50_21995</name>
</gene>
<keyword evidence="2 6" id="KW-0012">Acyltransferase</keyword>
<proteinExistence type="predicted"/>
<dbReference type="PROSITE" id="PS51186">
    <property type="entry name" value="GNAT"/>
    <property type="match status" value="1"/>
</dbReference>
<evidence type="ECO:0000256" key="1">
    <source>
        <dbReference type="ARBA" id="ARBA00022679"/>
    </source>
</evidence>
<comment type="caution">
    <text evidence="6">The sequence shown here is derived from an EMBL/GenBank/DDBJ whole genome shotgun (WGS) entry which is preliminary data.</text>
</comment>
<evidence type="ECO:0000313" key="4">
    <source>
        <dbReference type="EMBL" id="MCA6075263.1"/>
    </source>
</evidence>
<organism evidence="6 7">
    <name type="scientific">Fulvivirga sedimenti</name>
    <dbReference type="NCBI Taxonomy" id="2879465"/>
    <lineage>
        <taxon>Bacteria</taxon>
        <taxon>Pseudomonadati</taxon>
        <taxon>Bacteroidota</taxon>
        <taxon>Cytophagia</taxon>
        <taxon>Cytophagales</taxon>
        <taxon>Fulvivirgaceae</taxon>
        <taxon>Fulvivirga</taxon>
    </lineage>
</organism>
<dbReference type="InterPro" id="IPR000182">
    <property type="entry name" value="GNAT_dom"/>
</dbReference>
<dbReference type="EMBL" id="JAIXNE010000002">
    <property type="protein sequence ID" value="MCA6075263.1"/>
    <property type="molecule type" value="Genomic_DNA"/>
</dbReference>
<dbReference type="InterPro" id="IPR016181">
    <property type="entry name" value="Acyl_CoA_acyltransferase"/>
</dbReference>